<evidence type="ECO:0000256" key="1">
    <source>
        <dbReference type="ARBA" id="ARBA00022516"/>
    </source>
</evidence>
<sequence>MIAGIGTDIVKIPRVEKAYARLGEKFARRILTENEYTVFAERNYSIAYLATRFAAKEAASKALGTGIGKVSFHDIEVISSPSGAPVLRFSGEARQLQTENGICSLHISLSDEKEYAQAFVVLECD</sequence>
<evidence type="ECO:0000259" key="9">
    <source>
        <dbReference type="Pfam" id="PF01648"/>
    </source>
</evidence>
<dbReference type="InterPro" id="IPR008278">
    <property type="entry name" value="4-PPantetheinyl_Trfase_dom"/>
</dbReference>
<dbReference type="Pfam" id="PF01648">
    <property type="entry name" value="ACPS"/>
    <property type="match status" value="1"/>
</dbReference>
<name>A0ABT0PG30_9GAMM</name>
<keyword evidence="11" id="KW-1185">Reference proteome</keyword>
<dbReference type="EMBL" id="JAMFLX010000011">
    <property type="protein sequence ID" value="MCL6270196.1"/>
    <property type="molecule type" value="Genomic_DNA"/>
</dbReference>
<dbReference type="Proteomes" id="UP001203338">
    <property type="component" value="Unassembled WGS sequence"/>
</dbReference>
<dbReference type="SUPFAM" id="SSF56214">
    <property type="entry name" value="4'-phosphopantetheinyl transferase"/>
    <property type="match status" value="1"/>
</dbReference>
<keyword evidence="6 8" id="KW-0443">Lipid metabolism</keyword>
<comment type="function">
    <text evidence="8">Transfers the 4'-phosphopantetheine moiety from coenzyme A to a Ser of acyl-carrier-protein.</text>
</comment>
<dbReference type="NCBIfam" id="TIGR00556">
    <property type="entry name" value="pantethn_trn"/>
    <property type="match status" value="1"/>
</dbReference>
<evidence type="ECO:0000256" key="2">
    <source>
        <dbReference type="ARBA" id="ARBA00022679"/>
    </source>
</evidence>
<keyword evidence="4 8" id="KW-0276">Fatty acid metabolism</keyword>
<dbReference type="InterPro" id="IPR004568">
    <property type="entry name" value="Ppantetheine-prot_Trfase_dom"/>
</dbReference>
<keyword evidence="2 8" id="KW-0808">Transferase</keyword>
<feature type="binding site" evidence="8">
    <location>
        <position position="8"/>
    </location>
    <ligand>
        <name>Mg(2+)</name>
        <dbReference type="ChEBI" id="CHEBI:18420"/>
    </ligand>
</feature>
<reference evidence="10 11" key="1">
    <citation type="submission" date="2022-05" db="EMBL/GenBank/DDBJ databases">
        <authorList>
            <person name="Park J.-S."/>
        </authorList>
    </citation>
    <scope>NUCLEOTIDE SEQUENCE [LARGE SCALE GENOMIC DNA]</scope>
    <source>
        <strain evidence="10 11">2012CJ34-2</strain>
    </source>
</reference>
<evidence type="ECO:0000256" key="8">
    <source>
        <dbReference type="HAMAP-Rule" id="MF_00101"/>
    </source>
</evidence>
<comment type="subcellular location">
    <subcellularLocation>
        <location evidence="8">Cytoplasm</location>
    </subcellularLocation>
</comment>
<dbReference type="RefSeq" id="WP_249699365.1">
    <property type="nucleotide sequence ID" value="NZ_JAMFLX010000011.1"/>
</dbReference>
<comment type="cofactor">
    <cofactor evidence="8">
        <name>Mg(2+)</name>
        <dbReference type="ChEBI" id="CHEBI:18420"/>
    </cofactor>
</comment>
<proteinExistence type="inferred from homology"/>
<dbReference type="InterPro" id="IPR037143">
    <property type="entry name" value="4-PPantetheinyl_Trfase_dom_sf"/>
</dbReference>
<accession>A0ABT0PG30</accession>
<evidence type="ECO:0000256" key="4">
    <source>
        <dbReference type="ARBA" id="ARBA00022832"/>
    </source>
</evidence>
<comment type="caution">
    <text evidence="10">The sequence shown here is derived from an EMBL/GenBank/DDBJ whole genome shotgun (WGS) entry which is preliminary data.</text>
</comment>
<dbReference type="InterPro" id="IPR002582">
    <property type="entry name" value="ACPS"/>
</dbReference>
<organism evidence="10 11">
    <name type="scientific">Parendozoicomonas callyspongiae</name>
    <dbReference type="NCBI Taxonomy" id="2942213"/>
    <lineage>
        <taxon>Bacteria</taxon>
        <taxon>Pseudomonadati</taxon>
        <taxon>Pseudomonadota</taxon>
        <taxon>Gammaproteobacteria</taxon>
        <taxon>Oceanospirillales</taxon>
        <taxon>Endozoicomonadaceae</taxon>
        <taxon>Parendozoicomonas</taxon>
    </lineage>
</organism>
<evidence type="ECO:0000256" key="5">
    <source>
        <dbReference type="ARBA" id="ARBA00022842"/>
    </source>
</evidence>
<keyword evidence="5 8" id="KW-0460">Magnesium</keyword>
<keyword evidence="8" id="KW-0963">Cytoplasm</keyword>
<evidence type="ECO:0000256" key="3">
    <source>
        <dbReference type="ARBA" id="ARBA00022723"/>
    </source>
</evidence>
<dbReference type="EC" id="2.7.8.7" evidence="8"/>
<protein>
    <recommendedName>
        <fullName evidence="8">Holo-[acyl-carrier-protein] synthase</fullName>
        <shortName evidence="8">Holo-ACP synthase</shortName>
        <ecNumber evidence="8">2.7.8.7</ecNumber>
    </recommendedName>
    <alternativeName>
        <fullName evidence="8">4'-phosphopantetheinyl transferase AcpS</fullName>
    </alternativeName>
</protein>
<keyword evidence="7 8" id="KW-0275">Fatty acid biosynthesis</keyword>
<keyword evidence="3 8" id="KW-0479">Metal-binding</keyword>
<gene>
    <name evidence="8 10" type="primary">acpS</name>
    <name evidence="10" type="ORF">M3P05_09645</name>
</gene>
<dbReference type="GO" id="GO:0008897">
    <property type="term" value="F:holo-[acyl-carrier-protein] synthase activity"/>
    <property type="evidence" value="ECO:0007669"/>
    <property type="project" value="UniProtKB-EC"/>
</dbReference>
<dbReference type="HAMAP" id="MF_00101">
    <property type="entry name" value="AcpS"/>
    <property type="match status" value="1"/>
</dbReference>
<comment type="catalytic activity">
    <reaction evidence="8">
        <text>apo-[ACP] + CoA = holo-[ACP] + adenosine 3',5'-bisphosphate + H(+)</text>
        <dbReference type="Rhea" id="RHEA:12068"/>
        <dbReference type="Rhea" id="RHEA-COMP:9685"/>
        <dbReference type="Rhea" id="RHEA-COMP:9690"/>
        <dbReference type="ChEBI" id="CHEBI:15378"/>
        <dbReference type="ChEBI" id="CHEBI:29999"/>
        <dbReference type="ChEBI" id="CHEBI:57287"/>
        <dbReference type="ChEBI" id="CHEBI:58343"/>
        <dbReference type="ChEBI" id="CHEBI:64479"/>
        <dbReference type="EC" id="2.7.8.7"/>
    </reaction>
</comment>
<comment type="similarity">
    <text evidence="8">Belongs to the P-Pant transferase superfamily. AcpS family.</text>
</comment>
<evidence type="ECO:0000256" key="7">
    <source>
        <dbReference type="ARBA" id="ARBA00023160"/>
    </source>
</evidence>
<evidence type="ECO:0000256" key="6">
    <source>
        <dbReference type="ARBA" id="ARBA00023098"/>
    </source>
</evidence>
<feature type="binding site" evidence="8">
    <location>
        <position position="57"/>
    </location>
    <ligand>
        <name>Mg(2+)</name>
        <dbReference type="ChEBI" id="CHEBI:18420"/>
    </ligand>
</feature>
<feature type="domain" description="4'-phosphopantetheinyl transferase" evidence="9">
    <location>
        <begin position="4"/>
        <end position="100"/>
    </location>
</feature>
<evidence type="ECO:0000313" key="10">
    <source>
        <dbReference type="EMBL" id="MCL6270196.1"/>
    </source>
</evidence>
<keyword evidence="1 8" id="KW-0444">Lipid biosynthesis</keyword>
<evidence type="ECO:0000313" key="11">
    <source>
        <dbReference type="Proteomes" id="UP001203338"/>
    </source>
</evidence>
<dbReference type="NCBIfam" id="TIGR00516">
    <property type="entry name" value="acpS"/>
    <property type="match status" value="1"/>
</dbReference>
<dbReference type="Gene3D" id="3.90.470.20">
    <property type="entry name" value="4'-phosphopantetheinyl transferase domain"/>
    <property type="match status" value="1"/>
</dbReference>